<evidence type="ECO:0000313" key="1">
    <source>
        <dbReference type="EMBL" id="MCZ4245540.1"/>
    </source>
</evidence>
<proteinExistence type="predicted"/>
<gene>
    <name evidence="1" type="ORF">O0955_16145</name>
</gene>
<organism evidence="1 2">
    <name type="scientific">Pedobacter punctiformis</name>
    <dbReference type="NCBI Taxonomy" id="3004097"/>
    <lineage>
        <taxon>Bacteria</taxon>
        <taxon>Pseudomonadati</taxon>
        <taxon>Bacteroidota</taxon>
        <taxon>Sphingobacteriia</taxon>
        <taxon>Sphingobacteriales</taxon>
        <taxon>Sphingobacteriaceae</taxon>
        <taxon>Pedobacter</taxon>
    </lineage>
</organism>
<reference evidence="1" key="1">
    <citation type="submission" date="2022-12" db="EMBL/GenBank/DDBJ databases">
        <title>Genome sequence of HCMS5-2.</title>
        <authorList>
            <person name="Woo H."/>
        </authorList>
    </citation>
    <scope>NUCLEOTIDE SEQUENCE</scope>
    <source>
        <strain evidence="1">HCMS5-2</strain>
    </source>
</reference>
<protein>
    <submittedName>
        <fullName evidence="1">Uncharacterized protein</fullName>
    </submittedName>
</protein>
<accession>A0ABT4LC98</accession>
<name>A0ABT4LC98_9SPHI</name>
<keyword evidence="2" id="KW-1185">Reference proteome</keyword>
<evidence type="ECO:0000313" key="2">
    <source>
        <dbReference type="Proteomes" id="UP001144347"/>
    </source>
</evidence>
<dbReference type="RefSeq" id="WP_269428591.1">
    <property type="nucleotide sequence ID" value="NZ_JAPWGM010000006.1"/>
</dbReference>
<dbReference type="Proteomes" id="UP001144347">
    <property type="component" value="Unassembled WGS sequence"/>
</dbReference>
<sequence length="170" mass="19830">MKSFFITILLVIAIAIHIKAQSIAQLDSLNNLISKHYIKLDSIFKDCQLHYTLMKMEVDDHNKIIEINSLNSIPEAFLKFFKPLQEMHFSKETNAKKTILFLYVVYPRRKCSISNGESYAKSDLKAFLPEITFLLAKQIKENPKTIYDDGSVIYSYPEYLETRQRVKTKN</sequence>
<comment type="caution">
    <text evidence="1">The sequence shown here is derived from an EMBL/GenBank/DDBJ whole genome shotgun (WGS) entry which is preliminary data.</text>
</comment>
<dbReference type="EMBL" id="JAPWGM010000006">
    <property type="protein sequence ID" value="MCZ4245540.1"/>
    <property type="molecule type" value="Genomic_DNA"/>
</dbReference>